<dbReference type="InterPro" id="IPR052543">
    <property type="entry name" value="HTH_Metal-responsive_Reg"/>
</dbReference>
<dbReference type="PANTHER" id="PTHR39168">
    <property type="entry name" value="TRANSCRIPTIONAL REGULATOR-RELATED"/>
    <property type="match status" value="1"/>
</dbReference>
<sequence>MGSMSVASVAAVLADESRASMCLALIDGRAWTVSELARAARVATSTASEHVRVLHDAGFVRTLKQGRHRYVRLSGPQVAEVIERLANLTVPEPPRTLGQSVRARRLAYARTCYDHLAGQLGVALREGMIGRGLVDDRDGLAVTDLGWATFASLGIDVGRTRRPLLRDCLDWTERREHLAGALPAAILRRAQQVGWLNRDPHRAVTVDDGAWPVLEQLGMTRGARSPRTPGAALVPVVP</sequence>
<reference evidence="3" key="1">
    <citation type="journal article" date="2019" name="Int. J. Syst. Evol. Microbiol.">
        <title>The Global Catalogue of Microorganisms (GCM) 10K type strain sequencing project: providing services to taxonomists for standard genome sequencing and annotation.</title>
        <authorList>
            <consortium name="The Broad Institute Genomics Platform"/>
            <consortium name="The Broad Institute Genome Sequencing Center for Infectious Disease"/>
            <person name="Wu L."/>
            <person name="Ma J."/>
        </authorList>
    </citation>
    <scope>NUCLEOTIDE SEQUENCE [LARGE SCALE GENOMIC DNA]</scope>
    <source>
        <strain evidence="3">ZS-22-S1</strain>
    </source>
</reference>
<dbReference type="Pfam" id="PF12840">
    <property type="entry name" value="HTH_20"/>
    <property type="match status" value="1"/>
</dbReference>
<dbReference type="PRINTS" id="PR00778">
    <property type="entry name" value="HTHARSR"/>
</dbReference>
<comment type="caution">
    <text evidence="2">The sequence shown here is derived from an EMBL/GenBank/DDBJ whole genome shotgun (WGS) entry which is preliminary data.</text>
</comment>
<protein>
    <submittedName>
        <fullName evidence="2">ArsR/SmtB family transcription factor</fullName>
    </submittedName>
</protein>
<dbReference type="Proteomes" id="UP001595859">
    <property type="component" value="Unassembled WGS sequence"/>
</dbReference>
<proteinExistence type="predicted"/>
<gene>
    <name evidence="2" type="ORF">ACFPCV_03265</name>
</gene>
<dbReference type="InterPro" id="IPR036390">
    <property type="entry name" value="WH_DNA-bd_sf"/>
</dbReference>
<accession>A0ABV9RUD7</accession>
<evidence type="ECO:0000259" key="1">
    <source>
        <dbReference type="PROSITE" id="PS50987"/>
    </source>
</evidence>
<organism evidence="2 3">
    <name type="scientific">Actinophytocola glycyrrhizae</name>
    <dbReference type="NCBI Taxonomy" id="2044873"/>
    <lineage>
        <taxon>Bacteria</taxon>
        <taxon>Bacillati</taxon>
        <taxon>Actinomycetota</taxon>
        <taxon>Actinomycetes</taxon>
        <taxon>Pseudonocardiales</taxon>
        <taxon>Pseudonocardiaceae</taxon>
    </lineage>
</organism>
<name>A0ABV9RUD7_9PSEU</name>
<feature type="domain" description="HTH arsR-type" evidence="1">
    <location>
        <begin position="1"/>
        <end position="93"/>
    </location>
</feature>
<evidence type="ECO:0000313" key="3">
    <source>
        <dbReference type="Proteomes" id="UP001595859"/>
    </source>
</evidence>
<dbReference type="EMBL" id="JBHSIS010000002">
    <property type="protein sequence ID" value="MFC4852509.1"/>
    <property type="molecule type" value="Genomic_DNA"/>
</dbReference>
<keyword evidence="3" id="KW-1185">Reference proteome</keyword>
<dbReference type="CDD" id="cd00090">
    <property type="entry name" value="HTH_ARSR"/>
    <property type="match status" value="1"/>
</dbReference>
<dbReference type="SUPFAM" id="SSF46785">
    <property type="entry name" value="Winged helix' DNA-binding domain"/>
    <property type="match status" value="1"/>
</dbReference>
<dbReference type="InterPro" id="IPR036388">
    <property type="entry name" value="WH-like_DNA-bd_sf"/>
</dbReference>
<dbReference type="Gene3D" id="1.10.10.10">
    <property type="entry name" value="Winged helix-like DNA-binding domain superfamily/Winged helix DNA-binding domain"/>
    <property type="match status" value="1"/>
</dbReference>
<dbReference type="NCBIfam" id="NF033788">
    <property type="entry name" value="HTH_metalloreg"/>
    <property type="match status" value="1"/>
</dbReference>
<dbReference type="SMART" id="SM00418">
    <property type="entry name" value="HTH_ARSR"/>
    <property type="match status" value="1"/>
</dbReference>
<dbReference type="InterPro" id="IPR001845">
    <property type="entry name" value="HTH_ArsR_DNA-bd_dom"/>
</dbReference>
<dbReference type="InterPro" id="IPR011991">
    <property type="entry name" value="ArsR-like_HTH"/>
</dbReference>
<dbReference type="PANTHER" id="PTHR39168:SF1">
    <property type="entry name" value="TRANSCRIPTIONAL REGULATORY PROTEIN"/>
    <property type="match status" value="1"/>
</dbReference>
<dbReference type="RefSeq" id="WP_378055019.1">
    <property type="nucleotide sequence ID" value="NZ_JBHSIS010000002.1"/>
</dbReference>
<dbReference type="PROSITE" id="PS50987">
    <property type="entry name" value="HTH_ARSR_2"/>
    <property type="match status" value="1"/>
</dbReference>
<evidence type="ECO:0000313" key="2">
    <source>
        <dbReference type="EMBL" id="MFC4852509.1"/>
    </source>
</evidence>